<evidence type="ECO:0000256" key="3">
    <source>
        <dbReference type="RuleBase" id="RU366045"/>
    </source>
</evidence>
<sequence length="376" mass="42372">MLRHRLIPCLLMGAQVVTAQYTPQEVIVNSGRPTFFDQSTSIPGKIAIEEHVGNTLFSGTFTTPFVNWTNEVNFDKDIYIADVMSRITNIDSRVAAMDAANISMSILLFGAPGIQGIFNKSFAIEAATYVNNELSSVYKNGNYSERFGFWCSNALQDPPTAAAELERCVKELGGVGSFVGGYTNNGTIDDIVYLDDPVNDVFLSKVVELDVPIYLHPRTPPPSQQRVYEDYNFLAGSAWGFSTETAAHVLRLMLSGIFDKYPTLRIILGHCGEGLPFYLPRISHRFRHFTPYWAAQESPQYYWENNFFVTTSGVRDEATLLDTLRWTGEDNVMFSVDYPFEDDTEIASWFDRLAMNSHTKKKMAYENAKRILKLGN</sequence>
<dbReference type="HOGENOM" id="CLU_039329_5_0_1"/>
<feature type="domain" description="Amidohydrolase-related" evidence="5">
    <location>
        <begin position="97"/>
        <end position="374"/>
    </location>
</feature>
<dbReference type="Proteomes" id="UP000030651">
    <property type="component" value="Unassembled WGS sequence"/>
</dbReference>
<dbReference type="GO" id="GO:0005829">
    <property type="term" value="C:cytosol"/>
    <property type="evidence" value="ECO:0007669"/>
    <property type="project" value="TreeGrafter"/>
</dbReference>
<dbReference type="GO" id="GO:0016787">
    <property type="term" value="F:hydrolase activity"/>
    <property type="evidence" value="ECO:0007669"/>
    <property type="project" value="InterPro"/>
</dbReference>
<reference evidence="7" key="1">
    <citation type="journal article" date="2015" name="BMC Genomics">
        <title>Genomic and transcriptomic analysis of the endophytic fungus Pestalotiopsis fici reveals its lifestyle and high potential for synthesis of natural products.</title>
        <authorList>
            <person name="Wang X."/>
            <person name="Zhang X."/>
            <person name="Liu L."/>
            <person name="Xiang M."/>
            <person name="Wang W."/>
            <person name="Sun X."/>
            <person name="Che Y."/>
            <person name="Guo L."/>
            <person name="Liu G."/>
            <person name="Guo L."/>
            <person name="Wang C."/>
            <person name="Yin W.B."/>
            <person name="Stadler M."/>
            <person name="Zhang X."/>
            <person name="Liu X."/>
        </authorList>
    </citation>
    <scope>NUCLEOTIDE SEQUENCE [LARGE SCALE GENOMIC DNA]</scope>
    <source>
        <strain evidence="7">W106-1 / CGMCC3.15140</strain>
    </source>
</reference>
<dbReference type="RefSeq" id="XP_007836587.1">
    <property type="nucleotide sequence ID" value="XM_007838396.1"/>
</dbReference>
<keyword evidence="1 3" id="KW-0210">Decarboxylase</keyword>
<protein>
    <recommendedName>
        <fullName evidence="5">Amidohydrolase-related domain-containing protein</fullName>
    </recommendedName>
</protein>
<dbReference type="STRING" id="1229662.W3WV63"/>
<proteinExistence type="inferred from homology"/>
<dbReference type="GO" id="GO:0016831">
    <property type="term" value="F:carboxy-lyase activity"/>
    <property type="evidence" value="ECO:0007669"/>
    <property type="project" value="UniProtKB-KW"/>
</dbReference>
<evidence type="ECO:0000313" key="7">
    <source>
        <dbReference type="Proteomes" id="UP000030651"/>
    </source>
</evidence>
<dbReference type="Pfam" id="PF04909">
    <property type="entry name" value="Amidohydro_2"/>
    <property type="match status" value="1"/>
</dbReference>
<dbReference type="InterPro" id="IPR006680">
    <property type="entry name" value="Amidohydro-rel"/>
</dbReference>
<evidence type="ECO:0000256" key="1">
    <source>
        <dbReference type="ARBA" id="ARBA00022793"/>
    </source>
</evidence>
<dbReference type="InterPro" id="IPR032466">
    <property type="entry name" value="Metal_Hydrolase"/>
</dbReference>
<dbReference type="InterPro" id="IPR032465">
    <property type="entry name" value="ACMSD"/>
</dbReference>
<evidence type="ECO:0000256" key="2">
    <source>
        <dbReference type="ARBA" id="ARBA00023239"/>
    </source>
</evidence>
<dbReference type="EMBL" id="KI912115">
    <property type="protein sequence ID" value="ETS77753.1"/>
    <property type="molecule type" value="Genomic_DNA"/>
</dbReference>
<evidence type="ECO:0000259" key="5">
    <source>
        <dbReference type="Pfam" id="PF04909"/>
    </source>
</evidence>
<dbReference type="Gene3D" id="3.20.20.140">
    <property type="entry name" value="Metal-dependent hydrolases"/>
    <property type="match status" value="1"/>
</dbReference>
<evidence type="ECO:0000313" key="6">
    <source>
        <dbReference type="EMBL" id="ETS77753.1"/>
    </source>
</evidence>
<dbReference type="KEGG" id="pfy:PFICI_09815"/>
<dbReference type="eggNOG" id="KOG4245">
    <property type="taxonomic scope" value="Eukaryota"/>
</dbReference>
<dbReference type="OrthoDB" id="1879366at2759"/>
<dbReference type="GeneID" id="19274828"/>
<accession>W3WV63</accession>
<feature type="signal peptide" evidence="4">
    <location>
        <begin position="1"/>
        <end position="19"/>
    </location>
</feature>
<dbReference type="PANTHER" id="PTHR21240:SF30">
    <property type="entry name" value="AMIDOHYDROLASE-RELATED DOMAIN-CONTAINING PROTEIN-RELATED"/>
    <property type="match status" value="1"/>
</dbReference>
<gene>
    <name evidence="6" type="ORF">PFICI_09815</name>
</gene>
<keyword evidence="4" id="KW-0732">Signal</keyword>
<dbReference type="SUPFAM" id="SSF51556">
    <property type="entry name" value="Metallo-dependent hydrolases"/>
    <property type="match status" value="1"/>
</dbReference>
<evidence type="ECO:0000256" key="4">
    <source>
        <dbReference type="SAM" id="SignalP"/>
    </source>
</evidence>
<dbReference type="InParanoid" id="W3WV63"/>
<dbReference type="GO" id="GO:0019748">
    <property type="term" value="P:secondary metabolic process"/>
    <property type="evidence" value="ECO:0007669"/>
    <property type="project" value="TreeGrafter"/>
</dbReference>
<organism evidence="6 7">
    <name type="scientific">Pestalotiopsis fici (strain W106-1 / CGMCC3.15140)</name>
    <dbReference type="NCBI Taxonomy" id="1229662"/>
    <lineage>
        <taxon>Eukaryota</taxon>
        <taxon>Fungi</taxon>
        <taxon>Dikarya</taxon>
        <taxon>Ascomycota</taxon>
        <taxon>Pezizomycotina</taxon>
        <taxon>Sordariomycetes</taxon>
        <taxon>Xylariomycetidae</taxon>
        <taxon>Amphisphaeriales</taxon>
        <taxon>Sporocadaceae</taxon>
        <taxon>Pestalotiopsis</taxon>
    </lineage>
</organism>
<comment type="similarity">
    <text evidence="3">Belongs to the metallo-dependent hydrolases superfamily.</text>
</comment>
<keyword evidence="2 3" id="KW-0456">Lyase</keyword>
<dbReference type="AlphaFoldDB" id="W3WV63"/>
<keyword evidence="7" id="KW-1185">Reference proteome</keyword>
<dbReference type="OMA" id="WCSNALQ"/>
<feature type="chain" id="PRO_5004835440" description="Amidohydrolase-related domain-containing protein" evidence="4">
    <location>
        <begin position="20"/>
        <end position="376"/>
    </location>
</feature>
<name>W3WV63_PESFW</name>
<dbReference type="PANTHER" id="PTHR21240">
    <property type="entry name" value="2-AMINO-3-CARBOXYLMUCONATE-6-SEMIALDEHYDE DECARBOXYLASE"/>
    <property type="match status" value="1"/>
</dbReference>